<evidence type="ECO:0008006" key="3">
    <source>
        <dbReference type="Google" id="ProtNLM"/>
    </source>
</evidence>
<sequence length="159" mass="17242">MKISTREFIFEGTSDSVGLYQSPTTAPADGWNNLKGPWMIGNGIQYAKNIDSSIEAFFSAPIGTKINIGIDVTLDSALGHDFLYLSVKSSDSVDDLITSPKSRYTNEMRNGISGWSMVVKGTFPFTTKSEQFSVALRFTSDGIVEFTGATIKLFTVSAA</sequence>
<name>A0ABQ8F7G4_9FUNG</name>
<proteinExistence type="predicted"/>
<keyword evidence="2" id="KW-1185">Reference proteome</keyword>
<reference evidence="1 2" key="1">
    <citation type="submission" date="2021-02" db="EMBL/GenBank/DDBJ databases">
        <title>Variation within the Batrachochytrium salamandrivorans European outbreak.</title>
        <authorList>
            <person name="Kelly M."/>
            <person name="Pasmans F."/>
            <person name="Shea T.P."/>
            <person name="Munoz J.F."/>
            <person name="Carranza S."/>
            <person name="Cuomo C.A."/>
            <person name="Martel A."/>
        </authorList>
    </citation>
    <scope>NUCLEOTIDE SEQUENCE [LARGE SCALE GENOMIC DNA]</scope>
    <source>
        <strain evidence="1 2">AMFP18/2</strain>
    </source>
</reference>
<evidence type="ECO:0000313" key="2">
    <source>
        <dbReference type="Proteomes" id="UP001648503"/>
    </source>
</evidence>
<comment type="caution">
    <text evidence="1">The sequence shown here is derived from an EMBL/GenBank/DDBJ whole genome shotgun (WGS) entry which is preliminary data.</text>
</comment>
<dbReference type="Proteomes" id="UP001648503">
    <property type="component" value="Unassembled WGS sequence"/>
</dbReference>
<accession>A0ABQ8F7G4</accession>
<protein>
    <recommendedName>
        <fullName evidence="3">MATH domain-containing protein</fullName>
    </recommendedName>
</protein>
<dbReference type="EMBL" id="JAFCIX010000352">
    <property type="protein sequence ID" value="KAH6593546.1"/>
    <property type="molecule type" value="Genomic_DNA"/>
</dbReference>
<evidence type="ECO:0000313" key="1">
    <source>
        <dbReference type="EMBL" id="KAH6593546.1"/>
    </source>
</evidence>
<organism evidence="1 2">
    <name type="scientific">Batrachochytrium salamandrivorans</name>
    <dbReference type="NCBI Taxonomy" id="1357716"/>
    <lineage>
        <taxon>Eukaryota</taxon>
        <taxon>Fungi</taxon>
        <taxon>Fungi incertae sedis</taxon>
        <taxon>Chytridiomycota</taxon>
        <taxon>Chytridiomycota incertae sedis</taxon>
        <taxon>Chytridiomycetes</taxon>
        <taxon>Rhizophydiales</taxon>
        <taxon>Rhizophydiales incertae sedis</taxon>
        <taxon>Batrachochytrium</taxon>
    </lineage>
</organism>
<gene>
    <name evidence="1" type="ORF">BASA50_007260</name>
</gene>